<evidence type="ECO:0000313" key="7">
    <source>
        <dbReference type="Proteomes" id="UP001549920"/>
    </source>
</evidence>
<feature type="domain" description="FP protein C-terminal" evidence="5">
    <location>
        <begin position="258"/>
        <end position="309"/>
    </location>
</feature>
<dbReference type="Gene3D" id="3.30.40.10">
    <property type="entry name" value="Zinc/RING finger domain, C3HC4 (zinc finger)"/>
    <property type="match status" value="1"/>
</dbReference>
<organism evidence="6 7">
    <name type="scientific">Loxostege sticticalis</name>
    <name type="common">Beet webworm moth</name>
    <dbReference type="NCBI Taxonomy" id="481309"/>
    <lineage>
        <taxon>Eukaryota</taxon>
        <taxon>Metazoa</taxon>
        <taxon>Ecdysozoa</taxon>
        <taxon>Arthropoda</taxon>
        <taxon>Hexapoda</taxon>
        <taxon>Insecta</taxon>
        <taxon>Pterygota</taxon>
        <taxon>Neoptera</taxon>
        <taxon>Endopterygota</taxon>
        <taxon>Lepidoptera</taxon>
        <taxon>Glossata</taxon>
        <taxon>Ditrysia</taxon>
        <taxon>Pyraloidea</taxon>
        <taxon>Crambidae</taxon>
        <taxon>Pyraustinae</taxon>
        <taxon>Loxostege</taxon>
    </lineage>
</organism>
<dbReference type="InterPro" id="IPR011011">
    <property type="entry name" value="Znf_FYVE_PHD"/>
</dbReference>
<evidence type="ECO:0000256" key="1">
    <source>
        <dbReference type="ARBA" id="ARBA00022723"/>
    </source>
</evidence>
<keyword evidence="2" id="KW-0863">Zinc-finger</keyword>
<dbReference type="PROSITE" id="PS01359">
    <property type="entry name" value="ZF_PHD_1"/>
    <property type="match status" value="1"/>
</dbReference>
<dbReference type="Pfam" id="PF25298">
    <property type="entry name" value="Baculo_FP_2nd"/>
    <property type="match status" value="1"/>
</dbReference>
<dbReference type="Proteomes" id="UP001549920">
    <property type="component" value="Unassembled WGS sequence"/>
</dbReference>
<keyword evidence="3" id="KW-0862">Zinc</keyword>
<comment type="caution">
    <text evidence="6">The sequence shown here is derived from an EMBL/GenBank/DDBJ whole genome shotgun (WGS) entry which is preliminary data.</text>
</comment>
<name>A0ABR3HV21_LOXSC</name>
<accession>A0ABR3HV21</accession>
<evidence type="ECO:0000256" key="3">
    <source>
        <dbReference type="ARBA" id="ARBA00022833"/>
    </source>
</evidence>
<gene>
    <name evidence="6" type="ORF">ABMA27_002849</name>
</gene>
<dbReference type="SUPFAM" id="SSF57903">
    <property type="entry name" value="FYVE/PHD zinc finger"/>
    <property type="match status" value="1"/>
</dbReference>
<evidence type="ECO:0000256" key="4">
    <source>
        <dbReference type="SAM" id="Coils"/>
    </source>
</evidence>
<dbReference type="InterPro" id="IPR013083">
    <property type="entry name" value="Znf_RING/FYVE/PHD"/>
</dbReference>
<dbReference type="InterPro" id="IPR019786">
    <property type="entry name" value="Zinc_finger_PHD-type_CS"/>
</dbReference>
<keyword evidence="4" id="KW-0175">Coiled coil</keyword>
<sequence length="322" mass="35932">MDKPCSRCEELVGDGVCCCSCLQSFHFACGGITEQGYRKLGERKSQWRCTTCKSAGKSSAKVAGIPVSPVPESTLTLENVMQELDKINLKLLPILNLADDVRIIKKDVSELKTVAKTLTSQISLLEEKVKMVEDLKDEIGSLKVRVGVLEEEMNFKDQWLRANNVEIKGIPQKASENLFDIVGRIGTTITYPITKSNINFVTRIPSRDKGSNSKSILVSFLNKYTKEDFVAAARQKSFTPLDIGLQGSHRIYVNDHLTARNKQLLTKAKTLATENNFQFVWVKHSKIYARKNPTSPVLTITRESDLSKLSAKPNKQPDLALN</sequence>
<keyword evidence="1" id="KW-0479">Metal-binding</keyword>
<dbReference type="InterPro" id="IPR057251">
    <property type="entry name" value="FP_C"/>
</dbReference>
<dbReference type="EMBL" id="JBEUOH010000013">
    <property type="protein sequence ID" value="KAL0880422.1"/>
    <property type="molecule type" value="Genomic_DNA"/>
</dbReference>
<keyword evidence="7" id="KW-1185">Reference proteome</keyword>
<proteinExistence type="predicted"/>
<evidence type="ECO:0000256" key="2">
    <source>
        <dbReference type="ARBA" id="ARBA00022771"/>
    </source>
</evidence>
<evidence type="ECO:0000259" key="5">
    <source>
        <dbReference type="Pfam" id="PF25298"/>
    </source>
</evidence>
<evidence type="ECO:0000313" key="6">
    <source>
        <dbReference type="EMBL" id="KAL0880422.1"/>
    </source>
</evidence>
<protein>
    <recommendedName>
        <fullName evidence="5">FP protein C-terminal domain-containing protein</fullName>
    </recommendedName>
</protein>
<feature type="coiled-coil region" evidence="4">
    <location>
        <begin position="108"/>
        <end position="152"/>
    </location>
</feature>
<reference evidence="6 7" key="1">
    <citation type="submission" date="2024-06" db="EMBL/GenBank/DDBJ databases">
        <title>A chromosome-level genome assembly of beet webworm, Loxostege sticticalis.</title>
        <authorList>
            <person name="Zhang Y."/>
        </authorList>
    </citation>
    <scope>NUCLEOTIDE SEQUENCE [LARGE SCALE GENOMIC DNA]</scope>
    <source>
        <strain evidence="6">AQ026</strain>
        <tissue evidence="6">Whole body</tissue>
    </source>
</reference>